<dbReference type="Gene3D" id="3.90.180.10">
    <property type="entry name" value="Medium-chain alcohol dehydrogenases, catalytic domain"/>
    <property type="match status" value="1"/>
</dbReference>
<dbReference type="Pfam" id="PF08240">
    <property type="entry name" value="ADH_N"/>
    <property type="match status" value="1"/>
</dbReference>
<evidence type="ECO:0000313" key="5">
    <source>
        <dbReference type="EMBL" id="MBC8538237.1"/>
    </source>
</evidence>
<dbReference type="InterPro" id="IPR011032">
    <property type="entry name" value="GroES-like_sf"/>
</dbReference>
<dbReference type="GO" id="GO:0016491">
    <property type="term" value="F:oxidoreductase activity"/>
    <property type="evidence" value="ECO:0007669"/>
    <property type="project" value="UniProtKB-KW"/>
</dbReference>
<accession>A0A926DI71</accession>
<dbReference type="SUPFAM" id="SSF50129">
    <property type="entry name" value="GroES-like"/>
    <property type="match status" value="1"/>
</dbReference>
<dbReference type="AlphaFoldDB" id="A0A926DI71"/>
<dbReference type="PANTHER" id="PTHR43401:SF2">
    <property type="entry name" value="L-THREONINE 3-DEHYDROGENASE"/>
    <property type="match status" value="1"/>
</dbReference>
<reference evidence="5" key="1">
    <citation type="submission" date="2020-08" db="EMBL/GenBank/DDBJ databases">
        <title>Genome public.</title>
        <authorList>
            <person name="Liu C."/>
            <person name="Sun Q."/>
        </authorList>
    </citation>
    <scope>NUCLEOTIDE SEQUENCE</scope>
    <source>
        <strain evidence="5">NSJ-63</strain>
    </source>
</reference>
<organism evidence="5 6">
    <name type="scientific">Guopingia tenuis</name>
    <dbReference type="NCBI Taxonomy" id="2763656"/>
    <lineage>
        <taxon>Bacteria</taxon>
        <taxon>Bacillati</taxon>
        <taxon>Bacillota</taxon>
        <taxon>Clostridia</taxon>
        <taxon>Christensenellales</taxon>
        <taxon>Christensenellaceae</taxon>
        <taxon>Guopingia</taxon>
    </lineage>
</organism>
<dbReference type="RefSeq" id="WP_249280001.1">
    <property type="nucleotide sequence ID" value="NZ_JACRSS010000001.1"/>
</dbReference>
<feature type="transmembrane region" description="Helical" evidence="2">
    <location>
        <begin position="155"/>
        <end position="175"/>
    </location>
</feature>
<proteinExistence type="predicted"/>
<keyword evidence="2" id="KW-0812">Transmembrane</keyword>
<dbReference type="SUPFAM" id="SSF51735">
    <property type="entry name" value="NAD(P)-binding Rossmann-fold domains"/>
    <property type="match status" value="1"/>
</dbReference>
<dbReference type="EMBL" id="JACRSS010000001">
    <property type="protein sequence ID" value="MBC8538237.1"/>
    <property type="molecule type" value="Genomic_DNA"/>
</dbReference>
<evidence type="ECO:0000256" key="2">
    <source>
        <dbReference type="SAM" id="Phobius"/>
    </source>
</evidence>
<keyword evidence="2" id="KW-0472">Membrane</keyword>
<feature type="domain" description="Alcohol dehydrogenase-like C-terminal" evidence="3">
    <location>
        <begin position="163"/>
        <end position="297"/>
    </location>
</feature>
<evidence type="ECO:0000313" key="6">
    <source>
        <dbReference type="Proteomes" id="UP000617951"/>
    </source>
</evidence>
<evidence type="ECO:0000259" key="3">
    <source>
        <dbReference type="Pfam" id="PF00107"/>
    </source>
</evidence>
<dbReference type="InterPro" id="IPR013149">
    <property type="entry name" value="ADH-like_C"/>
</dbReference>
<dbReference type="InterPro" id="IPR050129">
    <property type="entry name" value="Zn_alcohol_dh"/>
</dbReference>
<feature type="domain" description="Alcohol dehydrogenase-like N-terminal" evidence="4">
    <location>
        <begin position="24"/>
        <end position="116"/>
    </location>
</feature>
<dbReference type="PANTHER" id="PTHR43401">
    <property type="entry name" value="L-THREONINE 3-DEHYDROGENASE"/>
    <property type="match status" value="1"/>
</dbReference>
<dbReference type="Pfam" id="PF00107">
    <property type="entry name" value="ADH_zinc_N"/>
    <property type="match status" value="1"/>
</dbReference>
<evidence type="ECO:0000259" key="4">
    <source>
        <dbReference type="Pfam" id="PF08240"/>
    </source>
</evidence>
<protein>
    <submittedName>
        <fullName evidence="5">Zinc-binding dehydrogenase</fullName>
    </submittedName>
</protein>
<dbReference type="InterPro" id="IPR013154">
    <property type="entry name" value="ADH-like_N"/>
</dbReference>
<dbReference type="InterPro" id="IPR036291">
    <property type="entry name" value="NAD(P)-bd_dom_sf"/>
</dbReference>
<comment type="caution">
    <text evidence="5">The sequence shown here is derived from an EMBL/GenBank/DDBJ whole genome shotgun (WGS) entry which is preliminary data.</text>
</comment>
<gene>
    <name evidence="5" type="ORF">H8693_04745</name>
</gene>
<keyword evidence="6" id="KW-1185">Reference proteome</keyword>
<dbReference type="Gene3D" id="3.40.50.720">
    <property type="entry name" value="NAD(P)-binding Rossmann-like Domain"/>
    <property type="match status" value="1"/>
</dbReference>
<name>A0A926DI71_9FIRM</name>
<dbReference type="Proteomes" id="UP000617951">
    <property type="component" value="Unassembled WGS sequence"/>
</dbReference>
<evidence type="ECO:0000256" key="1">
    <source>
        <dbReference type="ARBA" id="ARBA00023002"/>
    </source>
</evidence>
<keyword evidence="2" id="KW-1133">Transmembrane helix</keyword>
<sequence>MRTAIYRGKRDILLTERPLPEAGEEDIVVKNLYASICGTDVAVYFHGPGTGHKITVGEEFGHEMVSQVVQVGREVKGIRVGDRVYPYPLLAKGDPGRAGTLGGFSEYMVLPHARLYEGVYPVGEKIKTRTACLIEPFTVGMRAARRALPKPGEKAIVFGAGTIGIAAALALRYFGCEKVMVCDLSDFRLEKARNLGLLTCNSAREDLREKAMECLGTARSLSGPTADADIFIDAAGAPSILETFQSMGKIECRMVVVAVQAGKRPVDVLSMTFSQHALIGSGGYQSEDVRDVMALMESGRWDIDSLITHVFAWEQLPQAIETAADVDHALNVVIDYAKQPEK</sequence>
<keyword evidence="1" id="KW-0560">Oxidoreductase</keyword>